<dbReference type="PANTHER" id="PTHR43976">
    <property type="entry name" value="SHORT CHAIN DEHYDROGENASE"/>
    <property type="match status" value="1"/>
</dbReference>
<dbReference type="PRINTS" id="PR00081">
    <property type="entry name" value="GDHRDH"/>
</dbReference>
<reference evidence="4 5" key="1">
    <citation type="submission" date="2014-02" db="EMBL/GenBank/DDBJ databases">
        <title>Transposable element dynamics among asymbiotic and ectomycorrhizal Amanita fungi.</title>
        <authorList>
            <consortium name="DOE Joint Genome Institute"/>
            <person name="Hess J."/>
            <person name="Skrede I."/>
            <person name="Wolfe B."/>
            <person name="LaButti K."/>
            <person name="Ohm R.A."/>
            <person name="Grigoriev I.V."/>
            <person name="Pringle A."/>
        </authorList>
    </citation>
    <scope>NUCLEOTIDE SEQUENCE [LARGE SCALE GENOMIC DNA]</scope>
    <source>
        <strain evidence="4 5">SKay4041</strain>
    </source>
</reference>
<keyword evidence="2" id="KW-0560">Oxidoreductase</keyword>
<keyword evidence="5" id="KW-1185">Reference proteome</keyword>
<organism evidence="4 5">
    <name type="scientific">Amanita thiersii Skay4041</name>
    <dbReference type="NCBI Taxonomy" id="703135"/>
    <lineage>
        <taxon>Eukaryota</taxon>
        <taxon>Fungi</taxon>
        <taxon>Dikarya</taxon>
        <taxon>Basidiomycota</taxon>
        <taxon>Agaricomycotina</taxon>
        <taxon>Agaricomycetes</taxon>
        <taxon>Agaricomycetidae</taxon>
        <taxon>Agaricales</taxon>
        <taxon>Pluteineae</taxon>
        <taxon>Amanitaceae</taxon>
        <taxon>Amanita</taxon>
    </lineage>
</organism>
<dbReference type="STRING" id="703135.A0A2A9NIL7"/>
<dbReference type="SUPFAM" id="SSF51735">
    <property type="entry name" value="NAD(P)-binding Rossmann-fold domains"/>
    <property type="match status" value="1"/>
</dbReference>
<dbReference type="CDD" id="cd05374">
    <property type="entry name" value="17beta-HSD-like_SDR_c"/>
    <property type="match status" value="1"/>
</dbReference>
<dbReference type="InterPro" id="IPR002347">
    <property type="entry name" value="SDR_fam"/>
</dbReference>
<dbReference type="Proteomes" id="UP000242287">
    <property type="component" value="Unassembled WGS sequence"/>
</dbReference>
<accession>A0A2A9NIL7</accession>
<dbReference type="OrthoDB" id="1274115at2759"/>
<dbReference type="PRINTS" id="PR00080">
    <property type="entry name" value="SDRFAMILY"/>
</dbReference>
<gene>
    <name evidence="4" type="ORF">AMATHDRAFT_6683</name>
</gene>
<evidence type="ECO:0000256" key="2">
    <source>
        <dbReference type="ARBA" id="ARBA00023002"/>
    </source>
</evidence>
<dbReference type="EMBL" id="KZ302108">
    <property type="protein sequence ID" value="PFH47503.1"/>
    <property type="molecule type" value="Genomic_DNA"/>
</dbReference>
<comment type="similarity">
    <text evidence="1 3">Belongs to the short-chain dehydrogenases/reductases (SDR) family.</text>
</comment>
<dbReference type="Gene3D" id="3.40.50.720">
    <property type="entry name" value="NAD(P)-binding Rossmann-like Domain"/>
    <property type="match status" value="1"/>
</dbReference>
<sequence length="297" mass="32320">MAPEAADTRSRVWVITGTSSGFGRRLVFSALARGDRVVATARSAEKLANVMEKCPESMRKNLRTIQLDVTEGAESIKTKMRQAVEFWGHIDVLVNNAGSGYPSLVEEAGTELLRKQMEINLFGLMDVTVAALPYLRSQKSSTLIFIGSRSAWKTNLVGIGAYAASKAAVHALAETLTVELAPFGVRVLHVAPGSFRTEGIYCNGFYDQRSIPDYDEIRDTSAKRFASVPGNEKGDPDKAMEVIVDIVRSEGVAKDLSWPGLLVLGEDAEADVRNKCGKTLEVLDQWRHVSTGVSLDA</sequence>
<evidence type="ECO:0000256" key="3">
    <source>
        <dbReference type="RuleBase" id="RU000363"/>
    </source>
</evidence>
<evidence type="ECO:0000313" key="4">
    <source>
        <dbReference type="EMBL" id="PFH47503.1"/>
    </source>
</evidence>
<dbReference type="InterPro" id="IPR051911">
    <property type="entry name" value="SDR_oxidoreductase"/>
</dbReference>
<dbReference type="AlphaFoldDB" id="A0A2A9NIL7"/>
<dbReference type="InterPro" id="IPR036291">
    <property type="entry name" value="NAD(P)-bd_dom_sf"/>
</dbReference>
<dbReference type="GO" id="GO:0016491">
    <property type="term" value="F:oxidoreductase activity"/>
    <property type="evidence" value="ECO:0007669"/>
    <property type="project" value="UniProtKB-KW"/>
</dbReference>
<protein>
    <submittedName>
        <fullName evidence="4">Uncharacterized protein</fullName>
    </submittedName>
</protein>
<proteinExistence type="inferred from homology"/>
<dbReference type="Pfam" id="PF00106">
    <property type="entry name" value="adh_short"/>
    <property type="match status" value="1"/>
</dbReference>
<dbReference type="PANTHER" id="PTHR43976:SF16">
    <property type="entry name" value="SHORT-CHAIN DEHYDROGENASE_REDUCTASE FAMILY PROTEIN"/>
    <property type="match status" value="1"/>
</dbReference>
<name>A0A2A9NIL7_9AGAR</name>
<evidence type="ECO:0000256" key="1">
    <source>
        <dbReference type="ARBA" id="ARBA00006484"/>
    </source>
</evidence>
<evidence type="ECO:0000313" key="5">
    <source>
        <dbReference type="Proteomes" id="UP000242287"/>
    </source>
</evidence>